<evidence type="ECO:0000313" key="2">
    <source>
        <dbReference type="Proteomes" id="UP000001208"/>
    </source>
</evidence>
<sequence length="64" mass="7294">MLFLDWIPRCDAKNHWWQKGIYNLIAPNVNIKLADNQRLAAFSSIITLEGKTSGNCKWDSLGCN</sequence>
<organism evidence="1 2">
    <name type="scientific">Chloroherpeton thalassium (strain ATCC 35110 / GB-78)</name>
    <dbReference type="NCBI Taxonomy" id="517418"/>
    <lineage>
        <taxon>Bacteria</taxon>
        <taxon>Pseudomonadati</taxon>
        <taxon>Chlorobiota</taxon>
        <taxon>Chlorobiia</taxon>
        <taxon>Chlorobiales</taxon>
        <taxon>Chloroherpetonaceae</taxon>
        <taxon>Chloroherpeton</taxon>
    </lineage>
</organism>
<gene>
    <name evidence="1" type="ordered locus">Ctha_0309</name>
</gene>
<protein>
    <submittedName>
        <fullName evidence="1">Uncharacterized protein</fullName>
    </submittedName>
</protein>
<proteinExistence type="predicted"/>
<dbReference type="KEGG" id="cts:Ctha_0309"/>
<dbReference type="AlphaFoldDB" id="B3QTY2"/>
<reference evidence="1 2" key="1">
    <citation type="submission" date="2008-06" db="EMBL/GenBank/DDBJ databases">
        <title>Complete sequence of Chloroherpeton thalassium ATCC 35110.</title>
        <authorList>
            <consortium name="US DOE Joint Genome Institute"/>
            <person name="Lucas S."/>
            <person name="Copeland A."/>
            <person name="Lapidus A."/>
            <person name="Glavina del Rio T."/>
            <person name="Dalin E."/>
            <person name="Tice H."/>
            <person name="Bruce D."/>
            <person name="Goodwin L."/>
            <person name="Pitluck S."/>
            <person name="Schmutz J."/>
            <person name="Larimer F."/>
            <person name="Land M."/>
            <person name="Hauser L."/>
            <person name="Kyrpides N."/>
            <person name="Mikhailova N."/>
            <person name="Liu Z."/>
            <person name="Li T."/>
            <person name="Zhao F."/>
            <person name="Overmann J."/>
            <person name="Bryant D.A."/>
            <person name="Richardson P."/>
        </authorList>
    </citation>
    <scope>NUCLEOTIDE SEQUENCE [LARGE SCALE GENOMIC DNA]</scope>
    <source>
        <strain evidence="2">ATCC 35110 / GB-78</strain>
    </source>
</reference>
<evidence type="ECO:0000313" key="1">
    <source>
        <dbReference type="EMBL" id="ACF12780.1"/>
    </source>
</evidence>
<dbReference type="EMBL" id="CP001100">
    <property type="protein sequence ID" value="ACF12780.1"/>
    <property type="molecule type" value="Genomic_DNA"/>
</dbReference>
<accession>B3QTY2</accession>
<dbReference type="Proteomes" id="UP000001208">
    <property type="component" value="Chromosome"/>
</dbReference>
<dbReference type="STRING" id="517418.Ctha_0309"/>
<keyword evidence="2" id="KW-1185">Reference proteome</keyword>
<name>B3QTY2_CHLT3</name>
<dbReference type="HOGENOM" id="CLU_2859562_0_0_10"/>